<evidence type="ECO:0000259" key="7">
    <source>
        <dbReference type="Pfam" id="PF05193"/>
    </source>
</evidence>
<reference evidence="8 9" key="1">
    <citation type="journal article" date="2009" name="BMC Genomics">
        <title>Conservation in the face of diversity: multistrain analysis of an intracellular bacterium.</title>
        <authorList>
            <person name="Dark M.J."/>
            <person name="Herndon D.R."/>
            <person name="Kappmeyer L.S."/>
            <person name="Gonzales M.P."/>
            <person name="Nordeen E."/>
            <person name="Palmer G.H."/>
            <person name="Knowles D.P. Jr."/>
            <person name="Brayton K.A."/>
        </authorList>
    </citation>
    <scope>NUCLEOTIDE SEQUENCE [LARGE SCALE GENOMIC DNA]</scope>
    <source>
        <strain evidence="8 9">Florida</strain>
    </source>
</reference>
<name>B9KHL1_ANAMF</name>
<dbReference type="Proteomes" id="UP000007307">
    <property type="component" value="Chromosome"/>
</dbReference>
<keyword evidence="3" id="KW-0645">Protease</keyword>
<dbReference type="InterPro" id="IPR007863">
    <property type="entry name" value="Peptidase_M16_C"/>
</dbReference>
<dbReference type="STRING" id="320483.AMF_084"/>
<proteinExistence type="inferred from homology"/>
<evidence type="ECO:0000256" key="1">
    <source>
        <dbReference type="ARBA" id="ARBA00001947"/>
    </source>
</evidence>
<dbReference type="GO" id="GO:0004222">
    <property type="term" value="F:metalloendopeptidase activity"/>
    <property type="evidence" value="ECO:0007669"/>
    <property type="project" value="UniProtKB-EC"/>
</dbReference>
<organism evidence="8 9">
    <name type="scientific">Anaplasma marginale (strain Florida)</name>
    <dbReference type="NCBI Taxonomy" id="320483"/>
    <lineage>
        <taxon>Bacteria</taxon>
        <taxon>Pseudomonadati</taxon>
        <taxon>Pseudomonadota</taxon>
        <taxon>Alphaproteobacteria</taxon>
        <taxon>Rickettsiales</taxon>
        <taxon>Anaplasmataceae</taxon>
        <taxon>Anaplasma</taxon>
    </lineage>
</organism>
<evidence type="ECO:0000256" key="4">
    <source>
        <dbReference type="ARBA" id="ARBA00023049"/>
    </source>
</evidence>
<evidence type="ECO:0000259" key="6">
    <source>
        <dbReference type="Pfam" id="PF00675"/>
    </source>
</evidence>
<keyword evidence="9" id="KW-1185">Reference proteome</keyword>
<comment type="cofactor">
    <cofactor evidence="1">
        <name>Zn(2+)</name>
        <dbReference type="ChEBI" id="CHEBI:29105"/>
    </cofactor>
</comment>
<dbReference type="AlphaFoldDB" id="B9KHL1"/>
<feature type="domain" description="Peptidase M16 C-terminal" evidence="7">
    <location>
        <begin position="184"/>
        <end position="354"/>
    </location>
</feature>
<dbReference type="InterPro" id="IPR011765">
    <property type="entry name" value="Pept_M16_N"/>
</dbReference>
<dbReference type="EC" id="3.4.24.64" evidence="8"/>
<dbReference type="PANTHER" id="PTHR11851:SF49">
    <property type="entry name" value="MITOCHONDRIAL-PROCESSING PEPTIDASE SUBUNIT ALPHA"/>
    <property type="match status" value="1"/>
</dbReference>
<comment type="similarity">
    <text evidence="2 5">Belongs to the peptidase M16 family.</text>
</comment>
<evidence type="ECO:0000313" key="9">
    <source>
        <dbReference type="Proteomes" id="UP000007307"/>
    </source>
</evidence>
<dbReference type="SUPFAM" id="SSF63411">
    <property type="entry name" value="LuxS/MPP-like metallohydrolase"/>
    <property type="match status" value="2"/>
</dbReference>
<protein>
    <submittedName>
        <fullName evidence="8">Mpp</fullName>
        <ecNumber evidence="8">3.4.24.64</ecNumber>
    </submittedName>
</protein>
<dbReference type="InterPro" id="IPR001431">
    <property type="entry name" value="Pept_M16_Zn_BS"/>
</dbReference>
<dbReference type="InterPro" id="IPR050361">
    <property type="entry name" value="MPP/UQCRC_Complex"/>
</dbReference>
<accession>B9KHL1</accession>
<evidence type="ECO:0000313" key="8">
    <source>
        <dbReference type="EMBL" id="ACM48973.1"/>
    </source>
</evidence>
<dbReference type="GO" id="GO:0046872">
    <property type="term" value="F:metal ion binding"/>
    <property type="evidence" value="ECO:0007669"/>
    <property type="project" value="InterPro"/>
</dbReference>
<dbReference type="PANTHER" id="PTHR11851">
    <property type="entry name" value="METALLOPROTEASE"/>
    <property type="match status" value="1"/>
</dbReference>
<feature type="domain" description="Peptidase M16 N-terminal" evidence="6">
    <location>
        <begin position="31"/>
        <end position="176"/>
    </location>
</feature>
<gene>
    <name evidence="8" type="primary">mpp</name>
    <name evidence="8" type="ordered locus">AMF_084</name>
</gene>
<dbReference type="InterPro" id="IPR011249">
    <property type="entry name" value="Metalloenz_LuxS/M16"/>
</dbReference>
<dbReference type="FunFam" id="3.30.830.10:FF:000008">
    <property type="entry name" value="Mitochondrial-processing peptidase subunit beta"/>
    <property type="match status" value="1"/>
</dbReference>
<dbReference type="EMBL" id="CP001079">
    <property type="protein sequence ID" value="ACM48973.1"/>
    <property type="molecule type" value="Genomic_DNA"/>
</dbReference>
<sequence length="436" mass="48733">MLYHQRFRVPLAKQFMNDTTSVTRLENNFSVVSEKVDGVNSVGISIWVKTGSRHEEKEKIGLAHFLEHMAFKGTDTRSALDIAMAFDCIGGNFNAYTDKEHTVYHVKVMKRDVHIALEVLEDIVLRSAFPEVEIEREKNVVLQEIYQTNDSPGSIIFDKYMEVAYKGQIFGAPILGSEQSVLGLSRADLVQYMSANYYGNNMILSVAGDIAHEDVVRMSQGFAQIQDRNPQPVAPPVYTGGQYIEARDLDQVNIVIGFPGVSYLDERYYTMQVLDVILGSSMSSRLFQEIREKRGLVYSISSFNSSYSDSGLFSIHAATDEGNLQELLKTIAAEMKKLPETVKEEELLRAKSKLESEVLMSRESTVGKSEALGYCYSHYNKYITKEEMISKIRAVNLGDVINSADLLLQNRGKLTVAAIGKVGPLPSLETISNMLA</sequence>
<dbReference type="eggNOG" id="COG0612">
    <property type="taxonomic scope" value="Bacteria"/>
</dbReference>
<evidence type="ECO:0000256" key="5">
    <source>
        <dbReference type="RuleBase" id="RU004447"/>
    </source>
</evidence>
<evidence type="ECO:0000256" key="3">
    <source>
        <dbReference type="ARBA" id="ARBA00022670"/>
    </source>
</evidence>
<evidence type="ECO:0000256" key="2">
    <source>
        <dbReference type="ARBA" id="ARBA00007261"/>
    </source>
</evidence>
<dbReference type="HOGENOM" id="CLU_009902_3_0_5"/>
<keyword evidence="8" id="KW-0378">Hydrolase</keyword>
<dbReference type="PROSITE" id="PS00143">
    <property type="entry name" value="INSULINASE"/>
    <property type="match status" value="1"/>
</dbReference>
<dbReference type="Pfam" id="PF00675">
    <property type="entry name" value="Peptidase_M16"/>
    <property type="match status" value="1"/>
</dbReference>
<dbReference type="Gene3D" id="3.30.830.10">
    <property type="entry name" value="Metalloenzyme, LuxS/M16 peptidase-like"/>
    <property type="match status" value="2"/>
</dbReference>
<dbReference type="GO" id="GO:0006508">
    <property type="term" value="P:proteolysis"/>
    <property type="evidence" value="ECO:0007669"/>
    <property type="project" value="UniProtKB-KW"/>
</dbReference>
<dbReference type="KEGG" id="amf:AMF_084"/>
<dbReference type="Pfam" id="PF05193">
    <property type="entry name" value="Peptidase_M16_C"/>
    <property type="match status" value="1"/>
</dbReference>
<keyword evidence="4" id="KW-0482">Metalloprotease</keyword>